<dbReference type="InterPro" id="IPR007024">
    <property type="entry name" value="BLUF_domain"/>
</dbReference>
<accession>A0ABX2FR59</accession>
<dbReference type="Proteomes" id="UP000779507">
    <property type="component" value="Unassembled WGS sequence"/>
</dbReference>
<gene>
    <name evidence="2" type="ORF">HNP98_002436</name>
</gene>
<evidence type="ECO:0000259" key="1">
    <source>
        <dbReference type="PROSITE" id="PS50925"/>
    </source>
</evidence>
<proteinExistence type="predicted"/>
<dbReference type="EMBL" id="JABSNP010000010">
    <property type="protein sequence ID" value="NRT19604.1"/>
    <property type="molecule type" value="Genomic_DNA"/>
</dbReference>
<sequence length="149" mass="16881">MGLYHLLYHSQALQPFDTPALTALLHQARAFNREHHLSGLLLHTPDDRFFQILEGEEDVVRTLYYDRIVADPRHHHCRLVGAGACAERSFADWNMGFRVANAAELHALLAAATPAELLLFAPQPRVRPELLKLLLDFVAHHELESISYA</sequence>
<comment type="caution">
    <text evidence="2">The sequence shown here is derived from an EMBL/GenBank/DDBJ whole genome shotgun (WGS) entry which is preliminary data.</text>
</comment>
<keyword evidence="3" id="KW-1185">Reference proteome</keyword>
<evidence type="ECO:0000313" key="2">
    <source>
        <dbReference type="EMBL" id="NRT19604.1"/>
    </source>
</evidence>
<evidence type="ECO:0000313" key="3">
    <source>
        <dbReference type="Proteomes" id="UP000779507"/>
    </source>
</evidence>
<feature type="domain" description="BLUF" evidence="1">
    <location>
        <begin position="3"/>
        <end position="96"/>
    </location>
</feature>
<dbReference type="Pfam" id="PF04940">
    <property type="entry name" value="BLUF"/>
    <property type="match status" value="1"/>
</dbReference>
<dbReference type="Gene3D" id="3.30.70.100">
    <property type="match status" value="1"/>
</dbReference>
<reference evidence="2 3" key="1">
    <citation type="submission" date="2020-05" db="EMBL/GenBank/DDBJ databases">
        <title>Genomic Encyclopedia of Type Strains, Phase IV (KMG-V): Genome sequencing to study the core and pangenomes of soil and plant-associated prokaryotes.</title>
        <authorList>
            <person name="Whitman W."/>
        </authorList>
    </citation>
    <scope>NUCLEOTIDE SEQUENCE [LARGE SCALE GENOMIC DNA]</scope>
    <source>
        <strain evidence="2 3">9A</strain>
    </source>
</reference>
<name>A0ABX2FR59_9BACT</name>
<dbReference type="SUPFAM" id="SSF54975">
    <property type="entry name" value="Acylphosphatase/BLUF domain-like"/>
    <property type="match status" value="1"/>
</dbReference>
<dbReference type="SMART" id="SM01034">
    <property type="entry name" value="BLUF"/>
    <property type="match status" value="1"/>
</dbReference>
<organism evidence="2 3">
    <name type="scientific">Hymenobacter caeli</name>
    <dbReference type="NCBI Taxonomy" id="2735894"/>
    <lineage>
        <taxon>Bacteria</taxon>
        <taxon>Pseudomonadati</taxon>
        <taxon>Bacteroidota</taxon>
        <taxon>Cytophagia</taxon>
        <taxon>Cytophagales</taxon>
        <taxon>Hymenobacteraceae</taxon>
        <taxon>Hymenobacter</taxon>
    </lineage>
</organism>
<dbReference type="InterPro" id="IPR036046">
    <property type="entry name" value="Acylphosphatase-like_dom_sf"/>
</dbReference>
<dbReference type="RefSeq" id="WP_173810319.1">
    <property type="nucleotide sequence ID" value="NZ_JABSNP010000010.1"/>
</dbReference>
<dbReference type="PROSITE" id="PS50925">
    <property type="entry name" value="BLUF"/>
    <property type="match status" value="1"/>
</dbReference>
<protein>
    <recommendedName>
        <fullName evidence="1">BLUF domain-containing protein</fullName>
    </recommendedName>
</protein>